<keyword evidence="5" id="KW-1185">Reference proteome</keyword>
<proteinExistence type="predicted"/>
<organism evidence="4 5">
    <name type="scientific">Tanticharoenia sakaeratensis NBRC 103193</name>
    <dbReference type="NCBI Taxonomy" id="1231623"/>
    <lineage>
        <taxon>Bacteria</taxon>
        <taxon>Pseudomonadati</taxon>
        <taxon>Pseudomonadota</taxon>
        <taxon>Alphaproteobacteria</taxon>
        <taxon>Acetobacterales</taxon>
        <taxon>Acetobacteraceae</taxon>
        <taxon>Tanticharoenia</taxon>
    </lineage>
</organism>
<dbReference type="Gene3D" id="3.40.50.12140">
    <property type="entry name" value="Domain of unknown function DUF4159"/>
    <property type="match status" value="1"/>
</dbReference>
<feature type="compositionally biased region" description="Pro residues" evidence="1">
    <location>
        <begin position="674"/>
        <end position="692"/>
    </location>
</feature>
<evidence type="ECO:0008006" key="6">
    <source>
        <dbReference type="Google" id="ProtNLM"/>
    </source>
</evidence>
<comment type="caution">
    <text evidence="4">The sequence shown here is derived from an EMBL/GenBank/DDBJ whole genome shotgun (WGS) entry which is preliminary data.</text>
</comment>
<dbReference type="InterPro" id="IPR025297">
    <property type="entry name" value="DUF4159"/>
</dbReference>
<evidence type="ECO:0000313" key="5">
    <source>
        <dbReference type="Proteomes" id="UP000032679"/>
    </source>
</evidence>
<evidence type="ECO:0000256" key="1">
    <source>
        <dbReference type="SAM" id="MobiDB-lite"/>
    </source>
</evidence>
<dbReference type="AlphaFoldDB" id="A0A0D6MJ11"/>
<dbReference type="PANTHER" id="PTHR37464">
    <property type="entry name" value="BLL2463 PROTEIN"/>
    <property type="match status" value="1"/>
</dbReference>
<protein>
    <recommendedName>
        <fullName evidence="6">DUF4159 domain-containing protein</fullName>
    </recommendedName>
</protein>
<name>A0A0D6MJ11_9PROT</name>
<dbReference type="PANTHER" id="PTHR37464:SF1">
    <property type="entry name" value="BLL2463 PROTEIN"/>
    <property type="match status" value="1"/>
</dbReference>
<evidence type="ECO:0000259" key="3">
    <source>
        <dbReference type="Pfam" id="PF13709"/>
    </source>
</evidence>
<dbReference type="InterPro" id="IPR024163">
    <property type="entry name" value="Aerotolerance_reg_N"/>
</dbReference>
<accession>A0A0D6MJ11</accession>
<feature type="region of interest" description="Disordered" evidence="1">
    <location>
        <begin position="670"/>
        <end position="692"/>
    </location>
</feature>
<dbReference type="STRING" id="1231623.Tasa_010_196"/>
<sequence length="930" mass="96492">MTLLAPLALLGLLALPAIWWLIRATPPPPRDVAFPALLLLRRLARRQEDTARAPLWLLILRLCAAGLVIFGLAQPTLLPHATTPSTGGSGPLVIVVDYGWASIATWRARIAAAQSLAAAAAREGRTIALLRSARGPDGALPEPVVARDGAQIARTLAQWRPEPWGPDRAALAQSLDALRQHLTGTARIVVLSDGIASADDAPLRTALSTLGAVSDMRWDVCDTATIGARTGATLNAEIHTPGGCPARAVTVRARGETGATLGVFPATIAAGAQTTTVALNLPALLRNRTASLTLDGANGPAGVRLLDAGDRRHPVGLIASRGSDTPLVGALFFLNRALAPIADVHEGDAAQLVTSPLSVLVATDGTLANPHVRDLVARWVQNGGELIRFAGPEIVQPQTQEPGAETATPAPDLAQSLLPVPLMGMRQIGGAMSWGHPQHLNPFPDDSPFTALPIPGEVTVSRQVLAQPGADLDRHVWARLADGTPLVTAAPLGHGEIVLFHVTPGADWSNLPLSGIFPDMLQRLIDRSAGQRDGVATGDLAPALTLDSDGLLGPAPQSARSIAADAFRTTSVSALHPAGLYGPQSGRRALNLGDAPGAGGASGAIDREPLLGTAISPAGAAPERQFGPWLALLGVLLLLADLLASLRLRGLLGRLAAAALVIGLSGQAHAQYADPPPAPPPAPAPAPAPLPANVPRAAVETHLGYVLSGDSAVDDISREGLRGLSDYVNARTSAQLGAPDGVTPGHDNLSYYPMLYWPITPNSTTNPHEIDALNAYMAHGGIILIDTQGAGSELDDAGQSAATQAALRRVTDGLDIPALAKLTSKHVLAHTFYLLRDFPGRLAGQPVWVAQSGDESNDDVSPVIIGSADWAHAWAVDSSGGTPYAVIPGGDDQRTLAYRFGVNVVLYALTGNYKADQVHIPAILKRLGGE</sequence>
<dbReference type="InterPro" id="IPR011933">
    <property type="entry name" value="Double_TM_dom"/>
</dbReference>
<feature type="domain" description="DUF4159" evidence="3">
    <location>
        <begin position="702"/>
        <end position="909"/>
    </location>
</feature>
<feature type="domain" description="Aerotolerance regulator N-terminal" evidence="2">
    <location>
        <begin position="1"/>
        <end position="75"/>
    </location>
</feature>
<gene>
    <name evidence="4" type="ORF">Tasa_010_196</name>
</gene>
<reference evidence="4 5" key="1">
    <citation type="submission" date="2012-10" db="EMBL/GenBank/DDBJ databases">
        <title>Genome sequencing of Tanticharoenia sakaeratensis NBRC 103193.</title>
        <authorList>
            <person name="Azuma Y."/>
            <person name="Hadano H."/>
            <person name="Hirakawa H."/>
            <person name="Matsushita K."/>
        </authorList>
    </citation>
    <scope>NUCLEOTIDE SEQUENCE [LARGE SCALE GENOMIC DNA]</scope>
    <source>
        <strain evidence="4 5">NBRC 103193</strain>
    </source>
</reference>
<evidence type="ECO:0000313" key="4">
    <source>
        <dbReference type="EMBL" id="GAN53649.1"/>
    </source>
</evidence>
<dbReference type="RefSeq" id="WP_048847775.1">
    <property type="nucleotide sequence ID" value="NZ_BALE01000010.1"/>
</dbReference>
<evidence type="ECO:0000259" key="2">
    <source>
        <dbReference type="Pfam" id="PF07584"/>
    </source>
</evidence>
<dbReference type="OrthoDB" id="9773014at2"/>
<dbReference type="Pfam" id="PF13709">
    <property type="entry name" value="DUF4159"/>
    <property type="match status" value="1"/>
</dbReference>
<dbReference type="EMBL" id="BALE01000010">
    <property type="protein sequence ID" value="GAN53649.1"/>
    <property type="molecule type" value="Genomic_DNA"/>
</dbReference>
<dbReference type="Pfam" id="PF07584">
    <property type="entry name" value="BatA"/>
    <property type="match status" value="1"/>
</dbReference>
<dbReference type="NCBIfam" id="TIGR02226">
    <property type="entry name" value="two_anch"/>
    <property type="match status" value="1"/>
</dbReference>
<dbReference type="Proteomes" id="UP000032679">
    <property type="component" value="Unassembled WGS sequence"/>
</dbReference>